<sequence length="188" mass="19716">MRFLTYLTATLLPVFAIASPSPVFPAEGFSQVQPRTPATTDLTSLLGNIIPDIQAFTSLLQPEVINDIKVVVVGLATVFSGDTANQTKSLISEASGLLTPDLVKTVSSLLPSVTGLLTSDTIKEIGALLTNANNLLTPTFVKQTTELINDVAPLISVVSSNNDSNLSCSGRWSGKASRGCDCPMECCG</sequence>
<keyword evidence="3" id="KW-1185">Reference proteome</keyword>
<dbReference type="Proteomes" id="UP000250140">
    <property type="component" value="Unassembled WGS sequence"/>
</dbReference>
<dbReference type="EMBL" id="KV748655">
    <property type="protein sequence ID" value="OCL13906.1"/>
    <property type="molecule type" value="Genomic_DNA"/>
</dbReference>
<evidence type="ECO:0000256" key="1">
    <source>
        <dbReference type="SAM" id="SignalP"/>
    </source>
</evidence>
<organism evidence="2 3">
    <name type="scientific">Glonium stellatum</name>
    <dbReference type="NCBI Taxonomy" id="574774"/>
    <lineage>
        <taxon>Eukaryota</taxon>
        <taxon>Fungi</taxon>
        <taxon>Dikarya</taxon>
        <taxon>Ascomycota</taxon>
        <taxon>Pezizomycotina</taxon>
        <taxon>Dothideomycetes</taxon>
        <taxon>Pleosporomycetidae</taxon>
        <taxon>Gloniales</taxon>
        <taxon>Gloniaceae</taxon>
        <taxon>Glonium</taxon>
    </lineage>
</organism>
<dbReference type="AlphaFoldDB" id="A0A8E2FB35"/>
<name>A0A8E2FB35_9PEZI</name>
<feature type="chain" id="PRO_5034968777" evidence="1">
    <location>
        <begin position="19"/>
        <end position="188"/>
    </location>
</feature>
<feature type="signal peptide" evidence="1">
    <location>
        <begin position="1"/>
        <end position="18"/>
    </location>
</feature>
<evidence type="ECO:0000313" key="2">
    <source>
        <dbReference type="EMBL" id="OCL13906.1"/>
    </source>
</evidence>
<protein>
    <submittedName>
        <fullName evidence="2">Uncharacterized protein</fullName>
    </submittedName>
</protein>
<proteinExistence type="predicted"/>
<reference evidence="2 3" key="1">
    <citation type="journal article" date="2016" name="Nat. Commun.">
        <title>Ectomycorrhizal ecology is imprinted in the genome of the dominant symbiotic fungus Cenococcum geophilum.</title>
        <authorList>
            <consortium name="DOE Joint Genome Institute"/>
            <person name="Peter M."/>
            <person name="Kohler A."/>
            <person name="Ohm R.A."/>
            <person name="Kuo A."/>
            <person name="Krutzmann J."/>
            <person name="Morin E."/>
            <person name="Arend M."/>
            <person name="Barry K.W."/>
            <person name="Binder M."/>
            <person name="Choi C."/>
            <person name="Clum A."/>
            <person name="Copeland A."/>
            <person name="Grisel N."/>
            <person name="Haridas S."/>
            <person name="Kipfer T."/>
            <person name="LaButti K."/>
            <person name="Lindquist E."/>
            <person name="Lipzen A."/>
            <person name="Maire R."/>
            <person name="Meier B."/>
            <person name="Mihaltcheva S."/>
            <person name="Molinier V."/>
            <person name="Murat C."/>
            <person name="Poggeler S."/>
            <person name="Quandt C.A."/>
            <person name="Sperisen C."/>
            <person name="Tritt A."/>
            <person name="Tisserant E."/>
            <person name="Crous P.W."/>
            <person name="Henrissat B."/>
            <person name="Nehls U."/>
            <person name="Egli S."/>
            <person name="Spatafora J.W."/>
            <person name="Grigoriev I.V."/>
            <person name="Martin F.M."/>
        </authorList>
    </citation>
    <scope>NUCLEOTIDE SEQUENCE [LARGE SCALE GENOMIC DNA]</scope>
    <source>
        <strain evidence="2 3">CBS 207.34</strain>
    </source>
</reference>
<gene>
    <name evidence="2" type="ORF">AOQ84DRAFT_385082</name>
</gene>
<evidence type="ECO:0000313" key="3">
    <source>
        <dbReference type="Proteomes" id="UP000250140"/>
    </source>
</evidence>
<keyword evidence="1" id="KW-0732">Signal</keyword>
<accession>A0A8E2FB35</accession>
<dbReference type="OrthoDB" id="3944160at2759"/>